<sequence length="172" mass="18946">MDDTRKELQTGSSCGACKIRKRKCGDECLLAPYFPQDNPESFLTTTKLFKASKISKIIKDTPPEQRSDAVKSMVYEASVRKCDPVNGCAGVLGDLEKHVLEMQSQLAAAKAELAHLGTTRPQSSITGLSPKVESGETISDLTYRKPQELNLTMDDIIMGTDNSDEPCFWELI</sequence>
<dbReference type="PANTHER" id="PTHR31301:SF206">
    <property type="entry name" value="LOB DOMAIN-CONTAINING PROTEIN 1"/>
    <property type="match status" value="1"/>
</dbReference>
<reference evidence="3 4" key="1">
    <citation type="journal article" date="2021" name="Nat. Plants">
        <title>The Taxus genome provides insights into paclitaxel biosynthesis.</title>
        <authorList>
            <person name="Xiong X."/>
            <person name="Gou J."/>
            <person name="Liao Q."/>
            <person name="Li Y."/>
            <person name="Zhou Q."/>
            <person name="Bi G."/>
            <person name="Li C."/>
            <person name="Du R."/>
            <person name="Wang X."/>
            <person name="Sun T."/>
            <person name="Guo L."/>
            <person name="Liang H."/>
            <person name="Lu P."/>
            <person name="Wu Y."/>
            <person name="Zhang Z."/>
            <person name="Ro D.K."/>
            <person name="Shang Y."/>
            <person name="Huang S."/>
            <person name="Yan J."/>
        </authorList>
    </citation>
    <scope>NUCLEOTIDE SEQUENCE [LARGE SCALE GENOMIC DNA]</scope>
    <source>
        <strain evidence="3">Ta-2019</strain>
    </source>
</reference>
<dbReference type="AlphaFoldDB" id="A0AA38LNL6"/>
<name>A0AA38LNL6_TAXCH</name>
<feature type="domain" description="LOB" evidence="2">
    <location>
        <begin position="12"/>
        <end position="113"/>
    </location>
</feature>
<comment type="caution">
    <text evidence="3">The sequence shown here is derived from an EMBL/GenBank/DDBJ whole genome shotgun (WGS) entry which is preliminary data.</text>
</comment>
<gene>
    <name evidence="3" type="ORF">KI387_002444</name>
</gene>
<feature type="non-terminal residue" evidence="3">
    <location>
        <position position="1"/>
    </location>
</feature>
<comment type="similarity">
    <text evidence="1">Belongs to the LOB domain-containing protein family.</text>
</comment>
<organism evidence="3 4">
    <name type="scientific">Taxus chinensis</name>
    <name type="common">Chinese yew</name>
    <name type="synonym">Taxus wallichiana var. chinensis</name>
    <dbReference type="NCBI Taxonomy" id="29808"/>
    <lineage>
        <taxon>Eukaryota</taxon>
        <taxon>Viridiplantae</taxon>
        <taxon>Streptophyta</taxon>
        <taxon>Embryophyta</taxon>
        <taxon>Tracheophyta</taxon>
        <taxon>Spermatophyta</taxon>
        <taxon>Pinopsida</taxon>
        <taxon>Pinidae</taxon>
        <taxon>Conifers II</taxon>
        <taxon>Cupressales</taxon>
        <taxon>Taxaceae</taxon>
        <taxon>Taxus</taxon>
    </lineage>
</organism>
<evidence type="ECO:0000256" key="1">
    <source>
        <dbReference type="ARBA" id="ARBA00005474"/>
    </source>
</evidence>
<keyword evidence="4" id="KW-1185">Reference proteome</keyword>
<accession>A0AA38LNL6</accession>
<dbReference type="Pfam" id="PF03195">
    <property type="entry name" value="LOB"/>
    <property type="match status" value="1"/>
</dbReference>
<evidence type="ECO:0000313" key="3">
    <source>
        <dbReference type="EMBL" id="KAH9330336.1"/>
    </source>
</evidence>
<dbReference type="InterPro" id="IPR004883">
    <property type="entry name" value="LOB"/>
</dbReference>
<dbReference type="EMBL" id="JAHRHJ020000001">
    <property type="protein sequence ID" value="KAH9330336.1"/>
    <property type="molecule type" value="Genomic_DNA"/>
</dbReference>
<protein>
    <recommendedName>
        <fullName evidence="2">LOB domain-containing protein</fullName>
    </recommendedName>
</protein>
<evidence type="ECO:0000259" key="2">
    <source>
        <dbReference type="PROSITE" id="PS50891"/>
    </source>
</evidence>
<dbReference type="PANTHER" id="PTHR31301">
    <property type="entry name" value="LOB DOMAIN-CONTAINING PROTEIN 4-RELATED"/>
    <property type="match status" value="1"/>
</dbReference>
<evidence type="ECO:0000313" key="4">
    <source>
        <dbReference type="Proteomes" id="UP000824469"/>
    </source>
</evidence>
<dbReference type="PROSITE" id="PS50891">
    <property type="entry name" value="LOB"/>
    <property type="match status" value="1"/>
</dbReference>
<proteinExistence type="inferred from homology"/>
<dbReference type="Proteomes" id="UP000824469">
    <property type="component" value="Unassembled WGS sequence"/>
</dbReference>